<feature type="transmembrane region" description="Helical" evidence="1">
    <location>
        <begin position="109"/>
        <end position="130"/>
    </location>
</feature>
<organism evidence="2 3">
    <name type="scientific">Nocardioides silvaticus</name>
    <dbReference type="NCBI Taxonomy" id="2201891"/>
    <lineage>
        <taxon>Bacteria</taxon>
        <taxon>Bacillati</taxon>
        <taxon>Actinomycetota</taxon>
        <taxon>Actinomycetes</taxon>
        <taxon>Propionibacteriales</taxon>
        <taxon>Nocardioidaceae</taxon>
        <taxon>Nocardioides</taxon>
    </lineage>
</organism>
<dbReference type="OrthoDB" id="3784477at2"/>
<dbReference type="AlphaFoldDB" id="A0A316TIE7"/>
<feature type="transmembrane region" description="Helical" evidence="1">
    <location>
        <begin position="86"/>
        <end position="103"/>
    </location>
</feature>
<evidence type="ECO:0000313" key="2">
    <source>
        <dbReference type="EMBL" id="PWN03568.1"/>
    </source>
</evidence>
<name>A0A316TIE7_9ACTN</name>
<dbReference type="Proteomes" id="UP000245507">
    <property type="component" value="Unassembled WGS sequence"/>
</dbReference>
<dbReference type="EMBL" id="QGDD01000002">
    <property type="protein sequence ID" value="PWN03568.1"/>
    <property type="molecule type" value="Genomic_DNA"/>
</dbReference>
<comment type="caution">
    <text evidence="2">The sequence shown here is derived from an EMBL/GenBank/DDBJ whole genome shotgun (WGS) entry which is preliminary data.</text>
</comment>
<keyword evidence="3" id="KW-1185">Reference proteome</keyword>
<dbReference type="RefSeq" id="WP_109692656.1">
    <property type="nucleotide sequence ID" value="NZ_QGDD01000002.1"/>
</dbReference>
<evidence type="ECO:0000256" key="1">
    <source>
        <dbReference type="SAM" id="Phobius"/>
    </source>
</evidence>
<sequence>MGKRPAAIDLASWLLWIQVLAGLVVSVLVVIFREDLREAWSPGASGDSTVQPLEFVPVILVLYGVIALTTLTLIPMMRSGHNWSRHALAMIEVGILIATIATVRTMPPAVFRGLIIVAAVLAAVTLVFIWHPESRRHCRELEAAADGADDEVEVVDLSDAEDPATSS</sequence>
<keyword evidence="1" id="KW-0472">Membrane</keyword>
<feature type="transmembrane region" description="Helical" evidence="1">
    <location>
        <begin position="12"/>
        <end position="32"/>
    </location>
</feature>
<gene>
    <name evidence="2" type="ORF">DJ010_05525</name>
</gene>
<proteinExistence type="predicted"/>
<reference evidence="2 3" key="1">
    <citation type="submission" date="2018-05" db="EMBL/GenBank/DDBJ databases">
        <title>Nocardioides silvaticus genome.</title>
        <authorList>
            <person name="Li C."/>
            <person name="Wang G."/>
        </authorList>
    </citation>
    <scope>NUCLEOTIDE SEQUENCE [LARGE SCALE GENOMIC DNA]</scope>
    <source>
        <strain evidence="2 3">CCTCC AB 2018079</strain>
    </source>
</reference>
<protein>
    <submittedName>
        <fullName evidence="2">Uncharacterized protein</fullName>
    </submittedName>
</protein>
<keyword evidence="1" id="KW-1133">Transmembrane helix</keyword>
<accession>A0A316TIE7</accession>
<keyword evidence="1" id="KW-0812">Transmembrane</keyword>
<feature type="transmembrane region" description="Helical" evidence="1">
    <location>
        <begin position="55"/>
        <end position="74"/>
    </location>
</feature>
<evidence type="ECO:0000313" key="3">
    <source>
        <dbReference type="Proteomes" id="UP000245507"/>
    </source>
</evidence>